<name>A0A434AW78_9BACT</name>
<comment type="caution">
    <text evidence="1">The sequence shown here is derived from an EMBL/GenBank/DDBJ whole genome shotgun (WGS) entry which is preliminary data.</text>
</comment>
<reference evidence="1 2" key="1">
    <citation type="submission" date="2018-11" db="EMBL/GenBank/DDBJ databases">
        <title>Parancylomarina longa gen. nov., sp. nov., isolated from sediments of southern Okinawa.</title>
        <authorList>
            <person name="Fu T."/>
        </authorList>
    </citation>
    <scope>NUCLEOTIDE SEQUENCE [LARGE SCALE GENOMIC DNA]</scope>
    <source>
        <strain evidence="1 2">T3-2 S1-C</strain>
    </source>
</reference>
<sequence length="88" mass="10031">MPFCLYFSNFSSSTLAKFSSLPVESVSYTAFNKVNDVEQTLDGITKKMEFTYGANYARKISRLYESGVKKETNYYTNSENRGTKKHGL</sequence>
<accession>A0A434AW78</accession>
<dbReference type="Proteomes" id="UP000282985">
    <property type="component" value="Unassembled WGS sequence"/>
</dbReference>
<dbReference type="EMBL" id="RJJX01000006">
    <property type="protein sequence ID" value="RUT78759.1"/>
    <property type="molecule type" value="Genomic_DNA"/>
</dbReference>
<protein>
    <submittedName>
        <fullName evidence="1">Uncharacterized protein</fullName>
    </submittedName>
</protein>
<organism evidence="1 2">
    <name type="scientific">Ancylomarina longa</name>
    <dbReference type="NCBI Taxonomy" id="2487017"/>
    <lineage>
        <taxon>Bacteria</taxon>
        <taxon>Pseudomonadati</taxon>
        <taxon>Bacteroidota</taxon>
        <taxon>Bacteroidia</taxon>
        <taxon>Marinilabiliales</taxon>
        <taxon>Marinifilaceae</taxon>
        <taxon>Ancylomarina</taxon>
    </lineage>
</organism>
<dbReference type="AlphaFoldDB" id="A0A434AW78"/>
<evidence type="ECO:0000313" key="2">
    <source>
        <dbReference type="Proteomes" id="UP000282985"/>
    </source>
</evidence>
<keyword evidence="2" id="KW-1185">Reference proteome</keyword>
<proteinExistence type="predicted"/>
<gene>
    <name evidence="1" type="ORF">DLK05_06365</name>
</gene>
<evidence type="ECO:0000313" key="1">
    <source>
        <dbReference type="EMBL" id="RUT78759.1"/>
    </source>
</evidence>